<evidence type="ECO:0000256" key="1">
    <source>
        <dbReference type="SAM" id="MobiDB-lite"/>
    </source>
</evidence>
<gene>
    <name evidence="2" type="ORF">ASCRUDRAFT_9635</name>
</gene>
<dbReference type="Proteomes" id="UP000095038">
    <property type="component" value="Unassembled WGS sequence"/>
</dbReference>
<reference evidence="3" key="1">
    <citation type="submission" date="2016-05" db="EMBL/GenBank/DDBJ databases">
        <title>Comparative genomics of biotechnologically important yeasts.</title>
        <authorList>
            <consortium name="DOE Joint Genome Institute"/>
            <person name="Riley R."/>
            <person name="Haridas S."/>
            <person name="Wolfe K.H."/>
            <person name="Lopes M.R."/>
            <person name="Hittinger C.T."/>
            <person name="Goker M."/>
            <person name="Salamov A."/>
            <person name="Wisecaver J."/>
            <person name="Long T.M."/>
            <person name="Aerts A.L."/>
            <person name="Barry K."/>
            <person name="Choi C."/>
            <person name="Clum A."/>
            <person name="Coughlan A.Y."/>
            <person name="Deshpande S."/>
            <person name="Douglass A.P."/>
            <person name="Hanson S.J."/>
            <person name="Klenk H.-P."/>
            <person name="Labutti K."/>
            <person name="Lapidus A."/>
            <person name="Lindquist E."/>
            <person name="Lipzen A."/>
            <person name="Meier-Kolthoff J.P."/>
            <person name="Ohm R.A."/>
            <person name="Otillar R.P."/>
            <person name="Pangilinan J."/>
            <person name="Peng Y."/>
            <person name="Rokas A."/>
            <person name="Rosa C.A."/>
            <person name="Scheuner C."/>
            <person name="Sibirny A.A."/>
            <person name="Slot J.C."/>
            <person name="Stielow J.B."/>
            <person name="Sun H."/>
            <person name="Kurtzman C.P."/>
            <person name="Blackwell M."/>
            <person name="Grigoriev I.V."/>
            <person name="Jeffries T.W."/>
        </authorList>
    </citation>
    <scope>NUCLEOTIDE SEQUENCE [LARGE SCALE GENOMIC DNA]</scope>
    <source>
        <strain evidence="3">DSM 1968</strain>
    </source>
</reference>
<feature type="region of interest" description="Disordered" evidence="1">
    <location>
        <begin position="29"/>
        <end position="49"/>
    </location>
</feature>
<name>A0A1D2VCK5_9ASCO</name>
<sequence>MNSTSNTNSRSGNSRRFSETNHFLVSHFSTGSSSKVDRNTRKDSNSAQSNNFLLVNNYKTREQVEKEKQIVTILNNDDLVILFSLQKEEVKLPPDREFDTKPDQYVSIISNNYEKEYPMSTTQARYNLIKKMMRKD</sequence>
<dbReference type="GeneID" id="30968844"/>
<organism evidence="2 3">
    <name type="scientific">Ascoidea rubescens DSM 1968</name>
    <dbReference type="NCBI Taxonomy" id="1344418"/>
    <lineage>
        <taxon>Eukaryota</taxon>
        <taxon>Fungi</taxon>
        <taxon>Dikarya</taxon>
        <taxon>Ascomycota</taxon>
        <taxon>Saccharomycotina</taxon>
        <taxon>Saccharomycetes</taxon>
        <taxon>Ascoideaceae</taxon>
        <taxon>Ascoidea</taxon>
    </lineage>
</organism>
<evidence type="ECO:0000313" key="3">
    <source>
        <dbReference type="Proteomes" id="UP000095038"/>
    </source>
</evidence>
<evidence type="ECO:0000313" key="2">
    <source>
        <dbReference type="EMBL" id="ODV59240.1"/>
    </source>
</evidence>
<dbReference type="EMBL" id="KV454487">
    <property type="protein sequence ID" value="ODV59240.1"/>
    <property type="molecule type" value="Genomic_DNA"/>
</dbReference>
<keyword evidence="3" id="KW-1185">Reference proteome</keyword>
<dbReference type="InParanoid" id="A0A1D2VCK5"/>
<protein>
    <submittedName>
        <fullName evidence="2">Uncharacterized protein</fullName>
    </submittedName>
</protein>
<dbReference type="RefSeq" id="XP_020045547.1">
    <property type="nucleotide sequence ID" value="XM_020195208.1"/>
</dbReference>
<dbReference type="AlphaFoldDB" id="A0A1D2VCK5"/>
<accession>A0A1D2VCK5</accession>
<proteinExistence type="predicted"/>
<feature type="compositionally biased region" description="Basic and acidic residues" evidence="1">
    <location>
        <begin position="35"/>
        <end position="44"/>
    </location>
</feature>